<dbReference type="SUPFAM" id="SSF88723">
    <property type="entry name" value="PIN domain-like"/>
    <property type="match status" value="1"/>
</dbReference>
<sequence>MATTEVILVDSNILLDIITDDPVWYDWSLSQLDSATLLGSLYINDVVYAEISVRYNKIEHLDNMLAETGISILSIPRPALFLAGKVFVQYRKAGGTRTGVLPDFFIGAHAAVSNLSVLTRDTKRFQSYFKSIKLISPPAA</sequence>
<reference evidence="9 10" key="1">
    <citation type="submission" date="2014-05" db="EMBL/GenBank/DDBJ databases">
        <title>Whole genome shotgun sequence of Rhizobium rhizogenes NBRC 13257.</title>
        <authorList>
            <person name="Katano-Makiyama Y."/>
            <person name="Hosoyama A."/>
            <person name="Hashimoto M."/>
            <person name="Hosoyama Y."/>
            <person name="Noguchi M."/>
            <person name="Tsuchikane K."/>
            <person name="Kimura A."/>
            <person name="Ohji S."/>
            <person name="Ichikawa N."/>
            <person name="Yamazoe A."/>
            <person name="Fujita N."/>
        </authorList>
    </citation>
    <scope>NUCLEOTIDE SEQUENCE [LARGE SCALE GENOMIC DNA]</scope>
    <source>
        <strain evidence="9 10">NBRC 13257</strain>
    </source>
</reference>
<feature type="domain" description="PIN" evidence="8">
    <location>
        <begin position="7"/>
        <end position="125"/>
    </location>
</feature>
<protein>
    <recommendedName>
        <fullName evidence="8">PIN domain-containing protein</fullName>
    </recommendedName>
</protein>
<evidence type="ECO:0000256" key="5">
    <source>
        <dbReference type="ARBA" id="ARBA00022801"/>
    </source>
</evidence>
<comment type="similarity">
    <text evidence="7">Belongs to the PINc/VapC protein family.</text>
</comment>
<dbReference type="InterPro" id="IPR029060">
    <property type="entry name" value="PIN-like_dom_sf"/>
</dbReference>
<evidence type="ECO:0000313" key="9">
    <source>
        <dbReference type="EMBL" id="GAJ92576.1"/>
    </source>
</evidence>
<evidence type="ECO:0000256" key="6">
    <source>
        <dbReference type="ARBA" id="ARBA00022842"/>
    </source>
</evidence>
<dbReference type="GO" id="GO:0046872">
    <property type="term" value="F:metal ion binding"/>
    <property type="evidence" value="ECO:0007669"/>
    <property type="project" value="UniProtKB-KW"/>
</dbReference>
<evidence type="ECO:0000256" key="3">
    <source>
        <dbReference type="ARBA" id="ARBA00022722"/>
    </source>
</evidence>
<keyword evidence="3" id="KW-0540">Nuclease</keyword>
<organism evidence="9 10">
    <name type="scientific">Rhizobium rhizogenes NBRC 13257</name>
    <dbReference type="NCBI Taxonomy" id="1220581"/>
    <lineage>
        <taxon>Bacteria</taxon>
        <taxon>Pseudomonadati</taxon>
        <taxon>Pseudomonadota</taxon>
        <taxon>Alphaproteobacteria</taxon>
        <taxon>Hyphomicrobiales</taxon>
        <taxon>Rhizobiaceae</taxon>
        <taxon>Rhizobium/Agrobacterium group</taxon>
        <taxon>Rhizobium</taxon>
    </lineage>
</organism>
<dbReference type="PANTHER" id="PTHR33653">
    <property type="entry name" value="RIBONUCLEASE VAPC2"/>
    <property type="match status" value="1"/>
</dbReference>
<dbReference type="Proteomes" id="UP000026941">
    <property type="component" value="Unassembled WGS sequence"/>
</dbReference>
<dbReference type="GO" id="GO:0004518">
    <property type="term" value="F:nuclease activity"/>
    <property type="evidence" value="ECO:0007669"/>
    <property type="project" value="UniProtKB-KW"/>
</dbReference>
<keyword evidence="2" id="KW-1277">Toxin-antitoxin system</keyword>
<comment type="cofactor">
    <cofactor evidence="1">
        <name>Mg(2+)</name>
        <dbReference type="ChEBI" id="CHEBI:18420"/>
    </cofactor>
</comment>
<evidence type="ECO:0000256" key="4">
    <source>
        <dbReference type="ARBA" id="ARBA00022723"/>
    </source>
</evidence>
<dbReference type="EMBL" id="BAYX01000004">
    <property type="protein sequence ID" value="GAJ92576.1"/>
    <property type="molecule type" value="Genomic_DNA"/>
</dbReference>
<comment type="caution">
    <text evidence="9">The sequence shown here is derived from an EMBL/GenBank/DDBJ whole genome shotgun (WGS) entry which is preliminary data.</text>
</comment>
<evidence type="ECO:0000256" key="7">
    <source>
        <dbReference type="ARBA" id="ARBA00038093"/>
    </source>
</evidence>
<dbReference type="GO" id="GO:0016787">
    <property type="term" value="F:hydrolase activity"/>
    <property type="evidence" value="ECO:0007669"/>
    <property type="project" value="UniProtKB-KW"/>
</dbReference>
<evidence type="ECO:0000256" key="2">
    <source>
        <dbReference type="ARBA" id="ARBA00022649"/>
    </source>
</evidence>
<dbReference type="AlphaFoldDB" id="A0AA87U3F9"/>
<dbReference type="Gene3D" id="3.40.50.1010">
    <property type="entry name" value="5'-nuclease"/>
    <property type="match status" value="1"/>
</dbReference>
<dbReference type="InterPro" id="IPR050556">
    <property type="entry name" value="Type_II_TA_system_RNase"/>
</dbReference>
<keyword evidence="5" id="KW-0378">Hydrolase</keyword>
<gene>
    <name evidence="9" type="ORF">RRH01S_04_01290</name>
</gene>
<evidence type="ECO:0000313" key="10">
    <source>
        <dbReference type="Proteomes" id="UP000026941"/>
    </source>
</evidence>
<dbReference type="InterPro" id="IPR002716">
    <property type="entry name" value="PIN_dom"/>
</dbReference>
<accession>A0AA87U3F9</accession>
<keyword evidence="6" id="KW-0460">Magnesium</keyword>
<name>A0AA87U3F9_RHIRH</name>
<dbReference type="Pfam" id="PF01850">
    <property type="entry name" value="PIN"/>
    <property type="match status" value="1"/>
</dbReference>
<evidence type="ECO:0000256" key="1">
    <source>
        <dbReference type="ARBA" id="ARBA00001946"/>
    </source>
</evidence>
<dbReference type="PANTHER" id="PTHR33653:SF1">
    <property type="entry name" value="RIBONUCLEASE VAPC2"/>
    <property type="match status" value="1"/>
</dbReference>
<keyword evidence="4" id="KW-0479">Metal-binding</keyword>
<proteinExistence type="inferred from homology"/>
<evidence type="ECO:0000259" key="8">
    <source>
        <dbReference type="Pfam" id="PF01850"/>
    </source>
</evidence>